<gene>
    <name evidence="2" type="ORF">RRG08_047919</name>
</gene>
<sequence length="309" mass="34728">MDFTDVEERTYQALNGSADHVSLLILPLLSHAQYATVILYAFSIAIPVCTFGIFSNILNIFVFYKMGLSTPSFVWPSQTWSHCCMYYLQQLETYLDISMLDVSRIGALAYHSVSAMSSWITAVINVERSCCVAFPMKVNRIFTRKTIVCLLTGMVVYQIASGLPRSFGVRLSWTVLPLTNRTMITYAIFQPRLVTLSFLASYSLPNIVCFAFVVVGTIFLISKFKQSRQLRDSMSGSGTQSDKMSEKDIRLVRSMILISVIFIFGSTLSVLSYIATTAYPTLHVDNPYLGPLNAAFTRHCIWSTHIWAP</sequence>
<organism evidence="2 3">
    <name type="scientific">Elysia crispata</name>
    <name type="common">lettuce slug</name>
    <dbReference type="NCBI Taxonomy" id="231223"/>
    <lineage>
        <taxon>Eukaryota</taxon>
        <taxon>Metazoa</taxon>
        <taxon>Spiralia</taxon>
        <taxon>Lophotrochozoa</taxon>
        <taxon>Mollusca</taxon>
        <taxon>Gastropoda</taxon>
        <taxon>Heterobranchia</taxon>
        <taxon>Euthyneura</taxon>
        <taxon>Panpulmonata</taxon>
        <taxon>Sacoglossa</taxon>
        <taxon>Placobranchoidea</taxon>
        <taxon>Plakobranchidae</taxon>
        <taxon>Elysia</taxon>
    </lineage>
</organism>
<dbReference type="SUPFAM" id="SSF81321">
    <property type="entry name" value="Family A G protein-coupled receptor-like"/>
    <property type="match status" value="1"/>
</dbReference>
<feature type="transmembrane region" description="Helical" evidence="1">
    <location>
        <begin position="146"/>
        <end position="163"/>
    </location>
</feature>
<comment type="caution">
    <text evidence="2">The sequence shown here is derived from an EMBL/GenBank/DDBJ whole genome shotgun (WGS) entry which is preliminary data.</text>
</comment>
<dbReference type="Proteomes" id="UP001283361">
    <property type="component" value="Unassembled WGS sequence"/>
</dbReference>
<proteinExistence type="predicted"/>
<keyword evidence="1" id="KW-0812">Transmembrane</keyword>
<accession>A0AAE0ZLI0</accession>
<keyword evidence="3" id="KW-1185">Reference proteome</keyword>
<keyword evidence="1" id="KW-0472">Membrane</keyword>
<keyword evidence="1" id="KW-1133">Transmembrane helix</keyword>
<protein>
    <recommendedName>
        <fullName evidence="4">G-protein coupled receptors family 1 profile domain-containing protein</fullName>
    </recommendedName>
</protein>
<evidence type="ECO:0000313" key="3">
    <source>
        <dbReference type="Proteomes" id="UP001283361"/>
    </source>
</evidence>
<feature type="transmembrane region" description="Helical" evidence="1">
    <location>
        <begin position="199"/>
        <end position="221"/>
    </location>
</feature>
<evidence type="ECO:0008006" key="4">
    <source>
        <dbReference type="Google" id="ProtNLM"/>
    </source>
</evidence>
<evidence type="ECO:0000256" key="1">
    <source>
        <dbReference type="SAM" id="Phobius"/>
    </source>
</evidence>
<feature type="transmembrane region" description="Helical" evidence="1">
    <location>
        <begin position="251"/>
        <end position="275"/>
    </location>
</feature>
<dbReference type="AlphaFoldDB" id="A0AAE0ZLI0"/>
<name>A0AAE0ZLI0_9GAST</name>
<evidence type="ECO:0000313" key="2">
    <source>
        <dbReference type="EMBL" id="KAK3771668.1"/>
    </source>
</evidence>
<dbReference type="Gene3D" id="1.20.1070.10">
    <property type="entry name" value="Rhodopsin 7-helix transmembrane proteins"/>
    <property type="match status" value="1"/>
</dbReference>
<feature type="transmembrane region" description="Helical" evidence="1">
    <location>
        <begin position="37"/>
        <end position="64"/>
    </location>
</feature>
<dbReference type="EMBL" id="JAWDGP010003693">
    <property type="protein sequence ID" value="KAK3771668.1"/>
    <property type="molecule type" value="Genomic_DNA"/>
</dbReference>
<reference evidence="2" key="1">
    <citation type="journal article" date="2023" name="G3 (Bethesda)">
        <title>A reference genome for the long-term kleptoplast-retaining sea slug Elysia crispata morphotype clarki.</title>
        <authorList>
            <person name="Eastman K.E."/>
            <person name="Pendleton A.L."/>
            <person name="Shaikh M.A."/>
            <person name="Suttiyut T."/>
            <person name="Ogas R."/>
            <person name="Tomko P."/>
            <person name="Gavelis G."/>
            <person name="Widhalm J.R."/>
            <person name="Wisecaver J.H."/>
        </authorList>
    </citation>
    <scope>NUCLEOTIDE SEQUENCE</scope>
    <source>
        <strain evidence="2">ECLA1</strain>
    </source>
</reference>